<dbReference type="Proteomes" id="UP000294508">
    <property type="component" value="Unassembled WGS sequence"/>
</dbReference>
<gene>
    <name evidence="2" type="ORF">EV652_105493</name>
</gene>
<dbReference type="Pfam" id="PF12697">
    <property type="entry name" value="Abhydrolase_6"/>
    <property type="match status" value="1"/>
</dbReference>
<dbReference type="InterPro" id="IPR000073">
    <property type="entry name" value="AB_hydrolase_1"/>
</dbReference>
<name>A0A4R2HPH3_9ACTN</name>
<evidence type="ECO:0000313" key="2">
    <source>
        <dbReference type="EMBL" id="TCO30491.1"/>
    </source>
</evidence>
<evidence type="ECO:0000259" key="1">
    <source>
        <dbReference type="Pfam" id="PF12697"/>
    </source>
</evidence>
<sequence>MDHRARLLQGLAVEERRLEVGGVGTTVLEAGDGPPLVLLHGGIECGGIYWAPVISRLGQHHQLIVPDAPGLGESDPVEQLDLATFSDWMTALLRLTCEEPPILVAHSLLGTLAARFAGSHGELLRQLVIYAAPGVGPYRMPIGLRVVAIRVAVHPSEPNMERFERWAFADLDRVRRQNPDWIDAFTTYTRGRARVPHVKRTMRQLVATGTKQVRERIDVPTTMVWGAQDRIVPVDLAKAASARLGWPLQVIDDAGHVPHIEQPDAFLEVITRTRS</sequence>
<dbReference type="InterPro" id="IPR029058">
    <property type="entry name" value="AB_hydrolase_fold"/>
</dbReference>
<dbReference type="AlphaFoldDB" id="A0A4R2HPH3"/>
<protein>
    <submittedName>
        <fullName evidence="2">Pimeloyl-ACP methyl ester carboxylesterase</fullName>
    </submittedName>
</protein>
<dbReference type="EMBL" id="SLWN01000005">
    <property type="protein sequence ID" value="TCO30491.1"/>
    <property type="molecule type" value="Genomic_DNA"/>
</dbReference>
<reference evidence="2 3" key="1">
    <citation type="journal article" date="2015" name="Stand. Genomic Sci.">
        <title>Genomic Encyclopedia of Bacterial and Archaeal Type Strains, Phase III: the genomes of soil and plant-associated and newly described type strains.</title>
        <authorList>
            <person name="Whitman W.B."/>
            <person name="Woyke T."/>
            <person name="Klenk H.P."/>
            <person name="Zhou Y."/>
            <person name="Lilburn T.G."/>
            <person name="Beck B.J."/>
            <person name="De Vos P."/>
            <person name="Vandamme P."/>
            <person name="Eisen J.A."/>
            <person name="Garrity G."/>
            <person name="Hugenholtz P."/>
            <person name="Kyrpides N.C."/>
        </authorList>
    </citation>
    <scope>NUCLEOTIDE SEQUENCE [LARGE SCALE GENOMIC DNA]</scope>
    <source>
        <strain evidence="2 3">VKM Ac-2572</strain>
    </source>
</reference>
<organism evidence="2 3">
    <name type="scientific">Kribbella steppae</name>
    <dbReference type="NCBI Taxonomy" id="2512223"/>
    <lineage>
        <taxon>Bacteria</taxon>
        <taxon>Bacillati</taxon>
        <taxon>Actinomycetota</taxon>
        <taxon>Actinomycetes</taxon>
        <taxon>Propionibacteriales</taxon>
        <taxon>Kribbellaceae</taxon>
        <taxon>Kribbella</taxon>
    </lineage>
</organism>
<dbReference type="PANTHER" id="PTHR43689">
    <property type="entry name" value="HYDROLASE"/>
    <property type="match status" value="1"/>
</dbReference>
<dbReference type="PRINTS" id="PR00111">
    <property type="entry name" value="ABHYDROLASE"/>
</dbReference>
<evidence type="ECO:0000313" key="3">
    <source>
        <dbReference type="Proteomes" id="UP000294508"/>
    </source>
</evidence>
<comment type="caution">
    <text evidence="2">The sequence shown here is derived from an EMBL/GenBank/DDBJ whole genome shotgun (WGS) entry which is preliminary data.</text>
</comment>
<dbReference type="Gene3D" id="3.40.50.1820">
    <property type="entry name" value="alpha/beta hydrolase"/>
    <property type="match status" value="1"/>
</dbReference>
<accession>A0A4R2HPH3</accession>
<dbReference type="OrthoDB" id="27092at2"/>
<proteinExistence type="predicted"/>
<feature type="domain" description="AB hydrolase-1" evidence="1">
    <location>
        <begin position="36"/>
        <end position="268"/>
    </location>
</feature>
<dbReference type="SUPFAM" id="SSF53474">
    <property type="entry name" value="alpha/beta-Hydrolases"/>
    <property type="match status" value="1"/>
</dbReference>
<keyword evidence="3" id="KW-1185">Reference proteome</keyword>
<dbReference type="GO" id="GO:0003824">
    <property type="term" value="F:catalytic activity"/>
    <property type="evidence" value="ECO:0007669"/>
    <property type="project" value="UniProtKB-ARBA"/>
</dbReference>
<dbReference type="PANTHER" id="PTHR43689:SF8">
    <property type="entry name" value="ALPHA_BETA-HYDROLASES SUPERFAMILY PROTEIN"/>
    <property type="match status" value="1"/>
</dbReference>
<dbReference type="RefSeq" id="WP_132210142.1">
    <property type="nucleotide sequence ID" value="NZ_SLWN01000005.1"/>
</dbReference>